<evidence type="ECO:0000313" key="3">
    <source>
        <dbReference type="Proteomes" id="UP000284379"/>
    </source>
</evidence>
<proteinExistence type="predicted"/>
<protein>
    <submittedName>
        <fullName evidence="2">Uncharacterized protein</fullName>
    </submittedName>
</protein>
<keyword evidence="1" id="KW-1133">Transmembrane helix</keyword>
<keyword evidence="1" id="KW-0812">Transmembrane</keyword>
<comment type="caution">
    <text evidence="2">The sequence shown here is derived from an EMBL/GenBank/DDBJ whole genome shotgun (WGS) entry which is preliminary data.</text>
</comment>
<dbReference type="Proteomes" id="UP000284379">
    <property type="component" value="Unassembled WGS sequence"/>
</dbReference>
<keyword evidence="1" id="KW-0472">Membrane</keyword>
<name>A0A413VYC7_9BACE</name>
<dbReference type="GeneID" id="69503040"/>
<accession>A0A413VYC7</accession>
<dbReference type="RefSeq" id="WP_122200746.1">
    <property type="nucleotide sequence ID" value="NZ_CABJFV010000001.1"/>
</dbReference>
<reference evidence="2 3" key="1">
    <citation type="submission" date="2018-08" db="EMBL/GenBank/DDBJ databases">
        <title>A genome reference for cultivated species of the human gut microbiota.</title>
        <authorList>
            <person name="Zou Y."/>
            <person name="Xue W."/>
            <person name="Luo G."/>
        </authorList>
    </citation>
    <scope>NUCLEOTIDE SEQUENCE [LARGE SCALE GENOMIC DNA]</scope>
    <source>
        <strain evidence="2 3">AM40-30BH</strain>
    </source>
</reference>
<sequence>MEDIMNFIKKVKGIKLSNNKCYLLFPVLVWFTGINAFAQHGGISIKLEFASVTRSLNRHNPYKGVADKDTVPYLISFAFFVQNHTDKKLLFGTNTKGYYWKYEKYYYKDYNYGVIGRFFMINGEDVIPLFTDYYNIVPFPDGEEPMLWGGIEYRSSYKRTSVFRDFLCRFSRPGTNTKEYIYEYLRQARIIYVPVVSDYERWFNMPRNELKKNEVVYPQDTIEVYKNDPFQIFFLWSDDQEFYEIYPRIDYNNREMESDDDN</sequence>
<gene>
    <name evidence="2" type="ORF">DW888_01910</name>
</gene>
<evidence type="ECO:0000313" key="2">
    <source>
        <dbReference type="EMBL" id="RHB38584.1"/>
    </source>
</evidence>
<feature type="transmembrane region" description="Helical" evidence="1">
    <location>
        <begin position="21"/>
        <end position="38"/>
    </location>
</feature>
<dbReference type="AlphaFoldDB" id="A0A413VYC7"/>
<evidence type="ECO:0000256" key="1">
    <source>
        <dbReference type="SAM" id="Phobius"/>
    </source>
</evidence>
<dbReference type="EMBL" id="QSGO01000001">
    <property type="protein sequence ID" value="RHB38584.1"/>
    <property type="molecule type" value="Genomic_DNA"/>
</dbReference>
<organism evidence="2 3">
    <name type="scientific">Bacteroides nordii</name>
    <dbReference type="NCBI Taxonomy" id="291645"/>
    <lineage>
        <taxon>Bacteria</taxon>
        <taxon>Pseudomonadati</taxon>
        <taxon>Bacteroidota</taxon>
        <taxon>Bacteroidia</taxon>
        <taxon>Bacteroidales</taxon>
        <taxon>Bacteroidaceae</taxon>
        <taxon>Bacteroides</taxon>
    </lineage>
</organism>